<dbReference type="Proteomes" id="UP000000948">
    <property type="component" value="Chromosome"/>
</dbReference>
<dbReference type="EMBL" id="AP011121">
    <property type="protein sequence ID" value="BAH99857.1"/>
    <property type="molecule type" value="Genomic_DNA"/>
</dbReference>
<sequence length="36" mass="3810">MAYKLACAVTAHTLAVQGGWQKQACVRSGFPEKAGM</sequence>
<dbReference type="STRING" id="634452.APA01_17290"/>
<organism evidence="1 2">
    <name type="scientific">Acetobacter pasteurianus (strain NBRC 105184 / IFO 3283-01)</name>
    <dbReference type="NCBI Taxonomy" id="634452"/>
    <lineage>
        <taxon>Bacteria</taxon>
        <taxon>Pseudomonadati</taxon>
        <taxon>Pseudomonadota</taxon>
        <taxon>Alphaproteobacteria</taxon>
        <taxon>Acetobacterales</taxon>
        <taxon>Acetobacteraceae</taxon>
        <taxon>Acetobacter</taxon>
    </lineage>
</organism>
<dbReference type="HOGENOM" id="CLU_215631_0_0_5"/>
<dbReference type="AlphaFoldDB" id="C7JBW3"/>
<name>C7JBW3_ACEP3</name>
<accession>C7JBW3</accession>
<gene>
    <name evidence="1" type="ordered locus">APA01_17290</name>
</gene>
<proteinExistence type="predicted"/>
<evidence type="ECO:0000313" key="2">
    <source>
        <dbReference type="Proteomes" id="UP000000948"/>
    </source>
</evidence>
<evidence type="ECO:0000313" key="1">
    <source>
        <dbReference type="EMBL" id="BAH99857.1"/>
    </source>
</evidence>
<protein>
    <submittedName>
        <fullName evidence="1">Uncharacterized protein</fullName>
    </submittedName>
</protein>
<reference evidence="1 2" key="1">
    <citation type="journal article" date="2009" name="Nucleic Acids Res.">
        <title>Whole-genome analyses reveal genetic instability of Acetobacter pasteurianus.</title>
        <authorList>
            <person name="Azuma Y."/>
            <person name="Hosoyama A."/>
            <person name="Matsutani M."/>
            <person name="Furuya N."/>
            <person name="Horikawa H."/>
            <person name="Harada T."/>
            <person name="Hirakawa H."/>
            <person name="Kuhara S."/>
            <person name="Matsushita K."/>
            <person name="Fujita N."/>
            <person name="Shirai M."/>
        </authorList>
    </citation>
    <scope>NUCLEOTIDE SEQUENCE [LARGE SCALE GENOMIC DNA]</scope>
    <source>
        <strain evidence="2">NBRC 105184 / IFO 3283-01</strain>
    </source>
</reference>
<dbReference type="KEGG" id="apt:APA01_17290"/>